<evidence type="ECO:0000256" key="9">
    <source>
        <dbReference type="ARBA" id="ARBA00023277"/>
    </source>
</evidence>
<organism evidence="13 14">
    <name type="scientific">Enhygromyxa salina</name>
    <dbReference type="NCBI Taxonomy" id="215803"/>
    <lineage>
        <taxon>Bacteria</taxon>
        <taxon>Pseudomonadati</taxon>
        <taxon>Myxococcota</taxon>
        <taxon>Polyangia</taxon>
        <taxon>Nannocystales</taxon>
        <taxon>Nannocystaceae</taxon>
        <taxon>Enhygromyxa</taxon>
    </lineage>
</organism>
<dbReference type="PANTHER" id="PTHR10357:SF215">
    <property type="entry name" value="ALPHA-AMYLASE 1"/>
    <property type="match status" value="1"/>
</dbReference>
<evidence type="ECO:0000256" key="2">
    <source>
        <dbReference type="ARBA" id="ARBA00001913"/>
    </source>
</evidence>
<dbReference type="CDD" id="cd11339">
    <property type="entry name" value="AmyAc_bac_CMD_like_2"/>
    <property type="match status" value="1"/>
</dbReference>
<reference evidence="13 14" key="1">
    <citation type="submission" date="2018-03" db="EMBL/GenBank/DDBJ databases">
        <title>Draft Genome Sequences of the Obligatory Marine Myxobacteria Enhygromyxa salina SWB005.</title>
        <authorList>
            <person name="Poehlein A."/>
            <person name="Moghaddam J.A."/>
            <person name="Harms H."/>
            <person name="Alanjari M."/>
            <person name="Koenig G.M."/>
            <person name="Daniel R."/>
            <person name="Schaeberle T.F."/>
        </authorList>
    </citation>
    <scope>NUCLEOTIDE SEQUENCE [LARGE SCALE GENOMIC DNA]</scope>
    <source>
        <strain evidence="13 14">SWB005</strain>
    </source>
</reference>
<evidence type="ECO:0000256" key="6">
    <source>
        <dbReference type="ARBA" id="ARBA00022729"/>
    </source>
</evidence>
<comment type="catalytic activity">
    <reaction evidence="1">
        <text>Endohydrolysis of (1-&gt;4)-alpha-D-glucosidic linkages in polysaccharides containing three or more (1-&gt;4)-alpha-linked D-glucose units.</text>
        <dbReference type="EC" id="3.2.1.1"/>
    </reaction>
</comment>
<evidence type="ECO:0000256" key="11">
    <source>
        <dbReference type="SAM" id="MobiDB-lite"/>
    </source>
</evidence>
<evidence type="ECO:0000256" key="3">
    <source>
        <dbReference type="ARBA" id="ARBA00008061"/>
    </source>
</evidence>
<comment type="caution">
    <text evidence="13">The sequence shown here is derived from an EMBL/GenBank/DDBJ whole genome shotgun (WGS) entry which is preliminary data.</text>
</comment>
<dbReference type="Gene3D" id="3.20.20.80">
    <property type="entry name" value="Glycosidases"/>
    <property type="match status" value="2"/>
</dbReference>
<dbReference type="SMART" id="SM00642">
    <property type="entry name" value="Aamy"/>
    <property type="match status" value="1"/>
</dbReference>
<proteinExistence type="inferred from homology"/>
<dbReference type="InterPro" id="IPR006047">
    <property type="entry name" value="GH13_cat_dom"/>
</dbReference>
<dbReference type="SUPFAM" id="SSF51445">
    <property type="entry name" value="(Trans)glycosidases"/>
    <property type="match status" value="1"/>
</dbReference>
<evidence type="ECO:0000256" key="7">
    <source>
        <dbReference type="ARBA" id="ARBA00022801"/>
    </source>
</evidence>
<keyword evidence="10 13" id="KW-0326">Glycosidase</keyword>
<keyword evidence="8" id="KW-0106">Calcium</keyword>
<evidence type="ECO:0000256" key="5">
    <source>
        <dbReference type="ARBA" id="ARBA00022723"/>
    </source>
</evidence>
<comment type="cofactor">
    <cofactor evidence="2">
        <name>Ca(2+)</name>
        <dbReference type="ChEBI" id="CHEBI:29108"/>
    </cofactor>
</comment>
<dbReference type="PANTHER" id="PTHR10357">
    <property type="entry name" value="ALPHA-AMYLASE FAMILY MEMBER"/>
    <property type="match status" value="1"/>
</dbReference>
<keyword evidence="6" id="KW-0732">Signal</keyword>
<keyword evidence="5" id="KW-0479">Metal-binding</keyword>
<dbReference type="EMBL" id="PVNK01000119">
    <property type="protein sequence ID" value="PRQ02426.1"/>
    <property type="molecule type" value="Genomic_DNA"/>
</dbReference>
<dbReference type="AlphaFoldDB" id="A0A2S9YBN9"/>
<evidence type="ECO:0000256" key="8">
    <source>
        <dbReference type="ARBA" id="ARBA00022837"/>
    </source>
</evidence>
<protein>
    <recommendedName>
        <fullName evidence="4">alpha-amylase</fullName>
        <ecNumber evidence="4">3.2.1.1</ecNumber>
    </recommendedName>
</protein>
<name>A0A2S9YBN9_9BACT</name>
<dbReference type="Pfam" id="PF00128">
    <property type="entry name" value="Alpha-amylase"/>
    <property type="match status" value="2"/>
</dbReference>
<dbReference type="RefSeq" id="WP_106391769.1">
    <property type="nucleotide sequence ID" value="NZ_PVNK01000119.1"/>
</dbReference>
<feature type="domain" description="Glycosyl hydrolase family 13 catalytic" evidence="12">
    <location>
        <begin position="79"/>
        <end position="537"/>
    </location>
</feature>
<evidence type="ECO:0000256" key="10">
    <source>
        <dbReference type="ARBA" id="ARBA00023295"/>
    </source>
</evidence>
<dbReference type="GO" id="GO:0004556">
    <property type="term" value="F:alpha-amylase activity"/>
    <property type="evidence" value="ECO:0007669"/>
    <property type="project" value="UniProtKB-EC"/>
</dbReference>
<dbReference type="Gene3D" id="2.60.40.1180">
    <property type="entry name" value="Golgi alpha-mannosidase II"/>
    <property type="match status" value="1"/>
</dbReference>
<evidence type="ECO:0000313" key="13">
    <source>
        <dbReference type="EMBL" id="PRQ02426.1"/>
    </source>
</evidence>
<dbReference type="PIRSF" id="PIRSF001024">
    <property type="entry name" value="Alph-amyl_fung"/>
    <property type="match status" value="1"/>
</dbReference>
<evidence type="ECO:0000259" key="12">
    <source>
        <dbReference type="SMART" id="SM00642"/>
    </source>
</evidence>
<dbReference type="GO" id="GO:0005975">
    <property type="term" value="P:carbohydrate metabolic process"/>
    <property type="evidence" value="ECO:0007669"/>
    <property type="project" value="InterPro"/>
</dbReference>
<accession>A0A2S9YBN9</accession>
<dbReference type="EC" id="3.2.1.1" evidence="4"/>
<dbReference type="GO" id="GO:0005509">
    <property type="term" value="F:calcium ion binding"/>
    <property type="evidence" value="ECO:0007669"/>
    <property type="project" value="InterPro"/>
</dbReference>
<keyword evidence="7 13" id="KW-0378">Hydrolase</keyword>
<evidence type="ECO:0000313" key="14">
    <source>
        <dbReference type="Proteomes" id="UP000237968"/>
    </source>
</evidence>
<dbReference type="Proteomes" id="UP000237968">
    <property type="component" value="Unassembled WGS sequence"/>
</dbReference>
<sequence>MHKTASQDPRARAKRGCRAAGPSQETAKTGTPWIRRLALAASLVPLLVPAGSCLNFEGYEQTPELTTEVDDWRDEVIYQILVDRFANGDKGNDYRVQLGAPARYHGGDWQGIEDKLPYLQELGVTTLWISPVIKNVETDADVDGYHGYWAQDFTELNPHFGDLVALRRLVDAAHERDMLVIIDIVANHVGQLFYYDINLNGHADEQLQGNGIDSPVTYINEYDPDFDARGIQSFTSLGEAGPAPIIFGNDPATNHMPPNPAVFRNPAVYNRKGRTLDFEVEDQLLHGDFPGGLKDVDTTRCDVKEAFVDVYARIIEQTNADGFRIDTIKHVEHEFWRYFSQRVRQRLALQGKTNFFMFGEAFDGRDDLVGSFTQQLPPGEAELDCAGGGPALTSDQLDSAFYFPQYFQAVRDVLQQAQSTDRIQALWEQRPTTWGTEPASGGVGIAPADIPVNFLDNHDVPRFLYNVRELDIAVQRKLLHNALVFLYTAPGVPCLYYGTEQEFRGGNDPANREDLWDSGFDQTGATFQWIARLAKVRKAYASLRRGELAVTWSSARTGDEEDAGIFAFERNGGTNKNGYSLVVINSNQVHASHTAFEGAAMTVLAPAGATLEDVLSGDTWTVADDGTLDVTVEAMSAVILVPAGDVVSLN</sequence>
<comment type="similarity">
    <text evidence="3">Belongs to the glycosyl hydrolase 13 family.</text>
</comment>
<dbReference type="InterPro" id="IPR013777">
    <property type="entry name" value="A-amylase-like"/>
</dbReference>
<keyword evidence="9" id="KW-0119">Carbohydrate metabolism</keyword>
<dbReference type="InterPro" id="IPR013780">
    <property type="entry name" value="Glyco_hydro_b"/>
</dbReference>
<gene>
    <name evidence="13" type="primary">amy</name>
    <name evidence="13" type="ORF">ENSA5_23530</name>
</gene>
<evidence type="ECO:0000256" key="4">
    <source>
        <dbReference type="ARBA" id="ARBA00012595"/>
    </source>
</evidence>
<dbReference type="OrthoDB" id="9760647at2"/>
<dbReference type="InterPro" id="IPR017853">
    <property type="entry name" value="GH"/>
</dbReference>
<keyword evidence="14" id="KW-1185">Reference proteome</keyword>
<evidence type="ECO:0000256" key="1">
    <source>
        <dbReference type="ARBA" id="ARBA00000548"/>
    </source>
</evidence>
<feature type="region of interest" description="Disordered" evidence="11">
    <location>
        <begin position="1"/>
        <end position="28"/>
    </location>
</feature>